<feature type="transmembrane region" description="Helical" evidence="8">
    <location>
        <begin position="93"/>
        <end position="114"/>
    </location>
</feature>
<proteinExistence type="predicted"/>
<evidence type="ECO:0000256" key="4">
    <source>
        <dbReference type="ARBA" id="ARBA00022741"/>
    </source>
</evidence>
<organism evidence="10 11">
    <name type="scientific">Microbacterium aurum</name>
    <dbReference type="NCBI Taxonomy" id="36805"/>
    <lineage>
        <taxon>Bacteria</taxon>
        <taxon>Bacillati</taxon>
        <taxon>Actinomycetota</taxon>
        <taxon>Actinomycetes</taxon>
        <taxon>Micrococcales</taxon>
        <taxon>Microbacteriaceae</taxon>
        <taxon>Microbacterium</taxon>
    </lineage>
</organism>
<dbReference type="KEGG" id="maur:BOH66_06485"/>
<dbReference type="Pfam" id="PF18967">
    <property type="entry name" value="PycTM"/>
    <property type="match status" value="1"/>
</dbReference>
<dbReference type="GO" id="GO:0051607">
    <property type="term" value="P:defense response to virus"/>
    <property type="evidence" value="ECO:0007669"/>
    <property type="project" value="UniProtKB-KW"/>
</dbReference>
<keyword evidence="7 8" id="KW-0472">Membrane</keyword>
<dbReference type="AlphaFoldDB" id="A0A1P8U749"/>
<reference evidence="10 11" key="1">
    <citation type="submission" date="2016-12" db="EMBL/GenBank/DDBJ databases">
        <title>Complete genome sequence of Microbacterium aurum KACC 15219.</title>
        <authorList>
            <person name="Jung Y."/>
            <person name="Shin J.-H."/>
            <person name="Lee Y.-J."/>
            <person name="Yi H."/>
            <person name="Bahn Y.-S."/>
            <person name="Kim J.F."/>
            <person name="Lee D.-W."/>
        </authorList>
    </citation>
    <scope>NUCLEOTIDE SEQUENCE [LARGE SCALE GENOMIC DNA]</scope>
    <source>
        <strain evidence="10 11">KACC 15219</strain>
    </source>
</reference>
<dbReference type="STRING" id="36805.BOH66_06485"/>
<sequence>MYSDRVLNPFNWRKRRRDRKSTLESSAAATSATLSEGTAANPDHAWKALSLVNEWIRHADAKAGVSLAFTGVLATMLFNLVRDFKSRTPAFDFVVILACALIVITGALCAWTLTPRWKDTDRSKDAINRLFYGSISKNFKGDRPRYVDVLHTLTANPNELTRDLADQVHANAKIASSKMRWSKWAIRSAVTAGATVALLAILIGVANSAAT</sequence>
<dbReference type="EMBL" id="CP018762">
    <property type="protein sequence ID" value="APZ33945.1"/>
    <property type="molecule type" value="Genomic_DNA"/>
</dbReference>
<dbReference type="InterPro" id="IPR043760">
    <property type="entry name" value="PycTM_dom"/>
</dbReference>
<keyword evidence="2" id="KW-1003">Cell membrane</keyword>
<dbReference type="Proteomes" id="UP000187185">
    <property type="component" value="Chromosome"/>
</dbReference>
<comment type="subcellular location">
    <subcellularLocation>
        <location evidence="1">Cell membrane</location>
    </subcellularLocation>
</comment>
<feature type="domain" description="Pycsar effector protein" evidence="9">
    <location>
        <begin position="44"/>
        <end position="202"/>
    </location>
</feature>
<evidence type="ECO:0000313" key="11">
    <source>
        <dbReference type="Proteomes" id="UP000187185"/>
    </source>
</evidence>
<evidence type="ECO:0000256" key="3">
    <source>
        <dbReference type="ARBA" id="ARBA00022692"/>
    </source>
</evidence>
<evidence type="ECO:0000259" key="9">
    <source>
        <dbReference type="Pfam" id="PF18967"/>
    </source>
</evidence>
<keyword evidence="3 8" id="KW-0812">Transmembrane</keyword>
<evidence type="ECO:0000256" key="5">
    <source>
        <dbReference type="ARBA" id="ARBA00022989"/>
    </source>
</evidence>
<keyword evidence="5 8" id="KW-1133">Transmembrane helix</keyword>
<dbReference type="GO" id="GO:0005886">
    <property type="term" value="C:plasma membrane"/>
    <property type="evidence" value="ECO:0007669"/>
    <property type="project" value="UniProtKB-SubCell"/>
</dbReference>
<evidence type="ECO:0000313" key="10">
    <source>
        <dbReference type="EMBL" id="APZ33945.1"/>
    </source>
</evidence>
<feature type="transmembrane region" description="Helical" evidence="8">
    <location>
        <begin position="63"/>
        <end position="81"/>
    </location>
</feature>
<evidence type="ECO:0000256" key="7">
    <source>
        <dbReference type="ARBA" id="ARBA00023136"/>
    </source>
</evidence>
<evidence type="ECO:0000256" key="8">
    <source>
        <dbReference type="SAM" id="Phobius"/>
    </source>
</evidence>
<keyword evidence="6" id="KW-0051">Antiviral defense</keyword>
<keyword evidence="11" id="KW-1185">Reference proteome</keyword>
<keyword evidence="4" id="KW-0547">Nucleotide-binding</keyword>
<evidence type="ECO:0000256" key="2">
    <source>
        <dbReference type="ARBA" id="ARBA00022475"/>
    </source>
</evidence>
<feature type="transmembrane region" description="Helical" evidence="8">
    <location>
        <begin position="184"/>
        <end position="206"/>
    </location>
</feature>
<protein>
    <recommendedName>
        <fullName evidence="9">Pycsar effector protein domain-containing protein</fullName>
    </recommendedName>
</protein>
<gene>
    <name evidence="10" type="ORF">BOH66_06485</name>
</gene>
<name>A0A1P8U749_9MICO</name>
<evidence type="ECO:0000256" key="1">
    <source>
        <dbReference type="ARBA" id="ARBA00004236"/>
    </source>
</evidence>
<evidence type="ECO:0000256" key="6">
    <source>
        <dbReference type="ARBA" id="ARBA00023118"/>
    </source>
</evidence>
<dbReference type="GO" id="GO:0000166">
    <property type="term" value="F:nucleotide binding"/>
    <property type="evidence" value="ECO:0007669"/>
    <property type="project" value="UniProtKB-KW"/>
</dbReference>
<accession>A0A1P8U749</accession>